<dbReference type="SMART" id="SM00346">
    <property type="entry name" value="HTH_ICLR"/>
    <property type="match status" value="1"/>
</dbReference>
<evidence type="ECO:0000259" key="4">
    <source>
        <dbReference type="PROSITE" id="PS51077"/>
    </source>
</evidence>
<dbReference type="InterPro" id="IPR036388">
    <property type="entry name" value="WH-like_DNA-bd_sf"/>
</dbReference>
<gene>
    <name evidence="5" type="ORF">FHS29_005541</name>
</gene>
<evidence type="ECO:0000256" key="3">
    <source>
        <dbReference type="SAM" id="MobiDB-lite"/>
    </source>
</evidence>
<reference evidence="5 6" key="1">
    <citation type="submission" date="2020-08" db="EMBL/GenBank/DDBJ databases">
        <title>Genomic Encyclopedia of Type Strains, Phase III (KMG-III): the genomes of soil and plant-associated and newly described type strains.</title>
        <authorList>
            <person name="Whitman W."/>
        </authorList>
    </citation>
    <scope>NUCLEOTIDE SEQUENCE [LARGE SCALE GENOMIC DNA]</scope>
    <source>
        <strain evidence="5 6">CECT 8640</strain>
    </source>
</reference>
<evidence type="ECO:0000313" key="5">
    <source>
        <dbReference type="EMBL" id="MBB5958932.1"/>
    </source>
</evidence>
<dbReference type="InterPro" id="IPR005471">
    <property type="entry name" value="Tscrpt_reg_IclR_N"/>
</dbReference>
<sequence>MLEGAFALLEELARVEEAGLTRLAAGAGLPKATAHRLLDQLVTLGAVQRRAGRYRMGSRMFRLGQAWQPDTLLRVAARRPLRELATAFDNASVGVSMSEAGRSLLVAGLRGEVDQIRPWRAGLQLPPGCAADILTAATTLGMPPPECYSTKEWKKLTADARARGVAFDYDSVPWASCVAAPVHAPSGEPVGAVGAAVFDGRRLTSIAAAVQRAADMISANLAPGRWHDQVGANSRIVSPPDGGLGAAAGGTGSVTEAADQSPAVTESRAEGGIPRTEES</sequence>
<keyword evidence="1" id="KW-0805">Transcription regulation</keyword>
<dbReference type="GO" id="GO:0045892">
    <property type="term" value="P:negative regulation of DNA-templated transcription"/>
    <property type="evidence" value="ECO:0007669"/>
    <property type="project" value="TreeGrafter"/>
</dbReference>
<feature type="compositionally biased region" description="Gly residues" evidence="3">
    <location>
        <begin position="242"/>
        <end position="252"/>
    </location>
</feature>
<dbReference type="InterPro" id="IPR029016">
    <property type="entry name" value="GAF-like_dom_sf"/>
</dbReference>
<dbReference type="AlphaFoldDB" id="A0A841CKA5"/>
<accession>A0A841CKA5</accession>
<feature type="region of interest" description="Disordered" evidence="3">
    <location>
        <begin position="231"/>
        <end position="279"/>
    </location>
</feature>
<dbReference type="Gene3D" id="3.30.450.40">
    <property type="match status" value="1"/>
</dbReference>
<organism evidence="5 6">
    <name type="scientific">Saccharothrix tamanrassetensis</name>
    <dbReference type="NCBI Taxonomy" id="1051531"/>
    <lineage>
        <taxon>Bacteria</taxon>
        <taxon>Bacillati</taxon>
        <taxon>Actinomycetota</taxon>
        <taxon>Actinomycetes</taxon>
        <taxon>Pseudonocardiales</taxon>
        <taxon>Pseudonocardiaceae</taxon>
        <taxon>Saccharothrix</taxon>
    </lineage>
</organism>
<dbReference type="GO" id="GO:0003677">
    <property type="term" value="F:DNA binding"/>
    <property type="evidence" value="ECO:0007669"/>
    <property type="project" value="UniProtKB-KW"/>
</dbReference>
<dbReference type="PANTHER" id="PTHR30136:SF35">
    <property type="entry name" value="HTH-TYPE TRANSCRIPTIONAL REGULATOR RV1719"/>
    <property type="match status" value="1"/>
</dbReference>
<dbReference type="PROSITE" id="PS51077">
    <property type="entry name" value="HTH_ICLR"/>
    <property type="match status" value="1"/>
</dbReference>
<dbReference type="RefSeq" id="WP_312865119.1">
    <property type="nucleotide sequence ID" value="NZ_JACHJN010000009.1"/>
</dbReference>
<keyword evidence="5" id="KW-0238">DNA-binding</keyword>
<feature type="domain" description="HTH iclR-type" evidence="4">
    <location>
        <begin position="1"/>
        <end position="58"/>
    </location>
</feature>
<proteinExistence type="predicted"/>
<dbReference type="Pfam" id="PF09339">
    <property type="entry name" value="HTH_IclR"/>
    <property type="match status" value="1"/>
</dbReference>
<evidence type="ECO:0000313" key="6">
    <source>
        <dbReference type="Proteomes" id="UP000547510"/>
    </source>
</evidence>
<dbReference type="EMBL" id="JACHJN010000009">
    <property type="protein sequence ID" value="MBB5958932.1"/>
    <property type="molecule type" value="Genomic_DNA"/>
</dbReference>
<keyword evidence="2" id="KW-0804">Transcription</keyword>
<dbReference type="InterPro" id="IPR050707">
    <property type="entry name" value="HTH_MetabolicPath_Reg"/>
</dbReference>
<dbReference type="PANTHER" id="PTHR30136">
    <property type="entry name" value="HELIX-TURN-HELIX TRANSCRIPTIONAL REGULATOR, ICLR FAMILY"/>
    <property type="match status" value="1"/>
</dbReference>
<dbReference type="InterPro" id="IPR036390">
    <property type="entry name" value="WH_DNA-bd_sf"/>
</dbReference>
<evidence type="ECO:0000256" key="1">
    <source>
        <dbReference type="ARBA" id="ARBA00023015"/>
    </source>
</evidence>
<comment type="caution">
    <text evidence="5">The sequence shown here is derived from an EMBL/GenBank/DDBJ whole genome shotgun (WGS) entry which is preliminary data.</text>
</comment>
<keyword evidence="6" id="KW-1185">Reference proteome</keyword>
<dbReference type="SUPFAM" id="SSF46785">
    <property type="entry name" value="Winged helix' DNA-binding domain"/>
    <property type="match status" value="1"/>
</dbReference>
<name>A0A841CKA5_9PSEU</name>
<dbReference type="SUPFAM" id="SSF55781">
    <property type="entry name" value="GAF domain-like"/>
    <property type="match status" value="1"/>
</dbReference>
<dbReference type="Gene3D" id="1.10.10.10">
    <property type="entry name" value="Winged helix-like DNA-binding domain superfamily/Winged helix DNA-binding domain"/>
    <property type="match status" value="1"/>
</dbReference>
<dbReference type="GO" id="GO:0003700">
    <property type="term" value="F:DNA-binding transcription factor activity"/>
    <property type="evidence" value="ECO:0007669"/>
    <property type="project" value="TreeGrafter"/>
</dbReference>
<dbReference type="Proteomes" id="UP000547510">
    <property type="component" value="Unassembled WGS sequence"/>
</dbReference>
<evidence type="ECO:0000256" key="2">
    <source>
        <dbReference type="ARBA" id="ARBA00023163"/>
    </source>
</evidence>
<protein>
    <submittedName>
        <fullName evidence="5">DNA-binding IclR family transcriptional regulator</fullName>
    </submittedName>
</protein>